<dbReference type="Proteomes" id="UP000308600">
    <property type="component" value="Unassembled WGS sequence"/>
</dbReference>
<proteinExistence type="predicted"/>
<name>A0ACD3B1X2_9AGAR</name>
<accession>A0ACD3B1X2</accession>
<reference evidence="1 2" key="1">
    <citation type="journal article" date="2019" name="Nat. Ecol. Evol.">
        <title>Megaphylogeny resolves global patterns of mushroom evolution.</title>
        <authorList>
            <person name="Varga T."/>
            <person name="Krizsan K."/>
            <person name="Foldi C."/>
            <person name="Dima B."/>
            <person name="Sanchez-Garcia M."/>
            <person name="Sanchez-Ramirez S."/>
            <person name="Szollosi G.J."/>
            <person name="Szarkandi J.G."/>
            <person name="Papp V."/>
            <person name="Albert L."/>
            <person name="Andreopoulos W."/>
            <person name="Angelini C."/>
            <person name="Antonin V."/>
            <person name="Barry K.W."/>
            <person name="Bougher N.L."/>
            <person name="Buchanan P."/>
            <person name="Buyck B."/>
            <person name="Bense V."/>
            <person name="Catcheside P."/>
            <person name="Chovatia M."/>
            <person name="Cooper J."/>
            <person name="Damon W."/>
            <person name="Desjardin D."/>
            <person name="Finy P."/>
            <person name="Geml J."/>
            <person name="Haridas S."/>
            <person name="Hughes K."/>
            <person name="Justo A."/>
            <person name="Karasinski D."/>
            <person name="Kautmanova I."/>
            <person name="Kiss B."/>
            <person name="Kocsube S."/>
            <person name="Kotiranta H."/>
            <person name="LaButti K.M."/>
            <person name="Lechner B.E."/>
            <person name="Liimatainen K."/>
            <person name="Lipzen A."/>
            <person name="Lukacs Z."/>
            <person name="Mihaltcheva S."/>
            <person name="Morgado L.N."/>
            <person name="Niskanen T."/>
            <person name="Noordeloos M.E."/>
            <person name="Ohm R.A."/>
            <person name="Ortiz-Santana B."/>
            <person name="Ovrebo C."/>
            <person name="Racz N."/>
            <person name="Riley R."/>
            <person name="Savchenko A."/>
            <person name="Shiryaev A."/>
            <person name="Soop K."/>
            <person name="Spirin V."/>
            <person name="Szebenyi C."/>
            <person name="Tomsovsky M."/>
            <person name="Tulloss R.E."/>
            <person name="Uehling J."/>
            <person name="Grigoriev I.V."/>
            <person name="Vagvolgyi C."/>
            <person name="Papp T."/>
            <person name="Martin F.M."/>
            <person name="Miettinen O."/>
            <person name="Hibbett D.S."/>
            <person name="Nagy L.G."/>
        </authorList>
    </citation>
    <scope>NUCLEOTIDE SEQUENCE [LARGE SCALE GENOMIC DNA]</scope>
    <source>
        <strain evidence="1 2">NL-1719</strain>
    </source>
</reference>
<sequence length="1589" mass="177052">MHPPNGPKQRPPQSVQIPLQSEFATVPSPLTPKTPADEGIDFFQSKITPGESPIRVYELRLDSDGGPHKDHSYIRLPPASVPYILRVSFDAGTPAARNGVFKTNFPLDGGVFGRDRFAERSLPTDFSKPIQVDLPISHAGAFVYWVEYESMTPGKRVKGREGYFNVDPVLRVKSRTPILSPTLEPLPPSKGGEIQSNYVNLPLDGLSILTVVSKWMGPISQWRSFFEEAKDRGYTMLHYTPLQERGESDSPYSIRHQLKYDPSMFTGSTSSDTEEQQIETILKIAREEYGLLSLADVVLNHTSNDSPWLVEHPEAGYSPANTPHLTSALELDDAIQEFSRSLAANGLPTAVKSVSDIETLVEALQKVVNKLRLWEYYILDAAQERTTIRNALNAGTAKVWLGESPRGKTVVELAKIVKASGGILGLGLLAARSGVKVDPTVSAGFIKAAYPGVQDHELLTDNWIKVVDVLNVDLYAEWEEDTKVALHNIRNRIKYMRLDAHGPKIGDITEKRPLVESYFTRVDAGPNTDPLAYSLANNGWMWNANPLQNFALLPSKAYLRREVIVWGDCVKLRYGADASANPWLWAHMKKYVTSLAATFDGFRIDNCHSTPLEVGVAMLDAARVARPDLYVCAELFTGSEEMDYLFVKRLGINSLIRETYNAWDPKELSRLIYRHGVGKPIGSMDVACLTSLEELPSPTGKGPIRSCVVTPLSGSMPHALLYDLTHDNESPLDKRSAEDALCSGALVTFSFSAVGSVKGFDDLYPKLLDLVGEKRTYELTGLGDHSGIARIKRVLNGLHFEMVLGGYEEGHVHQENDYIVVHRIQPTTQKGYVLIAHTAFSKGDKSRGLIDPIKFRRSEVKFILGASIEISSDDFSKDDKLLKGLSSVVHDIEPLPLTQGVDENGPYSEIRVPDIFPPGSILLFETQLQDYEPSLDTFCTSDAQEAFGHANLVDLNIILHRTDNEERDATEGGFGAYNVPNYGNLVYCGLEGWMHPLREIMRTNDLGHPLCGHLRDGAWALDYTYTRLQEQTATFPHLAKPAHWLKERFDRIKSSVPNYSRPKYFALVISSAYKAARRAVVEQCSDFVLSGHDFTHDLAMCAVQMHGLVRSASLDPSFSTPSLAAGLPHFSTGWARCWGRDVFISLRGLFLTTGNFEGAKKHILAFATTLKHGLIPNLLDSTRNPRYNSRDSPWWMLQNIQDYVSMAPDGISILSELVNRRFPPDDSWVTWDDPGAYAYFSTLAEIIQEILQRHADGIHFREHNAGPNLDMQMSDAGFTIDIEVDWETGLLIGGNPHNCGTWMDKMGESVKAGTKGKPGTPRDGAPVEITGLLQSTLRWLDGLSAAGQFPFKGVEATVHGRKTLITYREWSNLICSSFERCYYIPLDPADDPNYNVNPSLINRRGIYKDVYGSGTGREWSNYQFRPNFPIAMVVAPELFDEAHALGALQLADQVLRGPLGMKTLDPNDWQYRPVYDNSNDSEDASIAKGLNYHNGPEWGWPLGYFLRAYLHFDTRVGAGKEDPRVTLHHLHHILLTPKHHIQNDPWAGIPELTNANGQFCKDSCNTQAWSASTLLDFLEDVHRLHTSVL</sequence>
<dbReference type="EMBL" id="ML208295">
    <property type="protein sequence ID" value="TFK71607.1"/>
    <property type="molecule type" value="Genomic_DNA"/>
</dbReference>
<evidence type="ECO:0000313" key="2">
    <source>
        <dbReference type="Proteomes" id="UP000308600"/>
    </source>
</evidence>
<keyword evidence="2" id="KW-1185">Reference proteome</keyword>
<organism evidence="1 2">
    <name type="scientific">Pluteus cervinus</name>
    <dbReference type="NCBI Taxonomy" id="181527"/>
    <lineage>
        <taxon>Eukaryota</taxon>
        <taxon>Fungi</taxon>
        <taxon>Dikarya</taxon>
        <taxon>Basidiomycota</taxon>
        <taxon>Agaricomycotina</taxon>
        <taxon>Agaricomycetes</taxon>
        <taxon>Agaricomycetidae</taxon>
        <taxon>Agaricales</taxon>
        <taxon>Pluteineae</taxon>
        <taxon>Pluteaceae</taxon>
        <taxon>Pluteus</taxon>
    </lineage>
</organism>
<protein>
    <submittedName>
        <fullName evidence="1">Glycoside hydrolase family 13 protein</fullName>
    </submittedName>
</protein>
<evidence type="ECO:0000313" key="1">
    <source>
        <dbReference type="EMBL" id="TFK71607.1"/>
    </source>
</evidence>
<gene>
    <name evidence="1" type="ORF">BDN72DRAFT_837329</name>
</gene>
<keyword evidence="1" id="KW-0378">Hydrolase</keyword>